<keyword evidence="2" id="KW-0479">Metal-binding</keyword>
<dbReference type="AlphaFoldDB" id="A0A8T2IK09"/>
<reference evidence="12" key="1">
    <citation type="thesis" date="2020" institute="ProQuest LLC" country="789 East Eisenhower Parkway, Ann Arbor, MI, USA">
        <title>Comparative Genomics and Chromosome Evolution.</title>
        <authorList>
            <person name="Mudd A.B."/>
        </authorList>
    </citation>
    <scope>NUCLEOTIDE SEQUENCE</scope>
    <source>
        <strain evidence="12">Female2</strain>
        <tissue evidence="12">Blood</tissue>
    </source>
</reference>
<evidence type="ECO:0000256" key="7">
    <source>
        <dbReference type="PROSITE-ProRule" id="PRU00024"/>
    </source>
</evidence>
<dbReference type="PRINTS" id="PR01407">
    <property type="entry name" value="BUTYPHLNCDUF"/>
</dbReference>
<dbReference type="Gene3D" id="3.30.160.60">
    <property type="entry name" value="Classic Zinc Finger"/>
    <property type="match status" value="1"/>
</dbReference>
<evidence type="ECO:0000259" key="10">
    <source>
        <dbReference type="PROSITE" id="PS50119"/>
    </source>
</evidence>
<dbReference type="PANTHER" id="PTHR25465:SF48">
    <property type="entry name" value="E3 UBIQUITIN-PROTEIN LIGASE TRIM39"/>
    <property type="match status" value="1"/>
</dbReference>
<evidence type="ECO:0000256" key="3">
    <source>
        <dbReference type="ARBA" id="ARBA00022771"/>
    </source>
</evidence>
<dbReference type="SUPFAM" id="SSF49899">
    <property type="entry name" value="Concanavalin A-like lectins/glucanases"/>
    <property type="match status" value="1"/>
</dbReference>
<dbReference type="SUPFAM" id="SSF57850">
    <property type="entry name" value="RING/U-box"/>
    <property type="match status" value="1"/>
</dbReference>
<dbReference type="PANTHER" id="PTHR25465">
    <property type="entry name" value="B-BOX DOMAIN CONTAINING"/>
    <property type="match status" value="1"/>
</dbReference>
<evidence type="ECO:0000313" key="12">
    <source>
        <dbReference type="EMBL" id="KAG8433129.1"/>
    </source>
</evidence>
<dbReference type="GO" id="GO:0008270">
    <property type="term" value="F:zinc ion binding"/>
    <property type="evidence" value="ECO:0007669"/>
    <property type="project" value="UniProtKB-KW"/>
</dbReference>
<keyword evidence="4" id="KW-0862">Zinc</keyword>
<protein>
    <submittedName>
        <fullName evidence="12">Uncharacterized protein</fullName>
    </submittedName>
</protein>
<dbReference type="PROSITE" id="PS00518">
    <property type="entry name" value="ZF_RING_1"/>
    <property type="match status" value="1"/>
</dbReference>
<feature type="domain" description="B box-type" evidence="10">
    <location>
        <begin position="134"/>
        <end position="175"/>
    </location>
</feature>
<dbReference type="InterPro" id="IPR006574">
    <property type="entry name" value="PRY"/>
</dbReference>
<evidence type="ECO:0000256" key="5">
    <source>
        <dbReference type="ARBA" id="ARBA00022859"/>
    </source>
</evidence>
<dbReference type="InterPro" id="IPR017907">
    <property type="entry name" value="Znf_RING_CS"/>
</dbReference>
<keyword evidence="13" id="KW-1185">Reference proteome</keyword>
<name>A0A8T2IK09_9PIPI</name>
<keyword evidence="5" id="KW-0391">Immunity</keyword>
<dbReference type="SUPFAM" id="SSF57845">
    <property type="entry name" value="B-box zinc-binding domain"/>
    <property type="match status" value="1"/>
</dbReference>
<dbReference type="GO" id="GO:0045087">
    <property type="term" value="P:innate immune response"/>
    <property type="evidence" value="ECO:0007669"/>
    <property type="project" value="UniProtKB-KW"/>
</dbReference>
<evidence type="ECO:0000256" key="4">
    <source>
        <dbReference type="ARBA" id="ARBA00022833"/>
    </source>
</evidence>
<dbReference type="Pfam" id="PF00622">
    <property type="entry name" value="SPRY"/>
    <property type="match status" value="1"/>
</dbReference>
<keyword evidence="6 8" id="KW-0175">Coiled coil</keyword>
<proteinExistence type="predicted"/>
<dbReference type="Pfam" id="PF00643">
    <property type="entry name" value="zf-B_box"/>
    <property type="match status" value="1"/>
</dbReference>
<dbReference type="PROSITE" id="PS50188">
    <property type="entry name" value="B302_SPRY"/>
    <property type="match status" value="1"/>
</dbReference>
<dbReference type="PROSITE" id="PS50089">
    <property type="entry name" value="ZF_RING_2"/>
    <property type="match status" value="1"/>
</dbReference>
<feature type="domain" description="B30.2/SPRY" evidence="11">
    <location>
        <begin position="331"/>
        <end position="525"/>
    </location>
</feature>
<comment type="caution">
    <text evidence="12">The sequence shown here is derived from an EMBL/GenBank/DDBJ whole genome shotgun (WGS) entry which is preliminary data.</text>
</comment>
<evidence type="ECO:0000256" key="6">
    <source>
        <dbReference type="ARBA" id="ARBA00023054"/>
    </source>
</evidence>
<sequence>MASSELRKELNCSICLGIYTDPAMLKCGHNFCQECIENALDVQEECGTFTCPECREEFQERPVPLRNLKLFRIAEHFLETVSAQRETGIHCPYCQSNLPADKTSLHCAACLCDIHPKPHCTSAEHVLTDPGISLDNKKCSIHSEALKCYCCDDDVCICMSCGLFGDHRGHQVELLNEARLKKKTTNQVRDQQITKMEETMKLIQRLEMQVKAAKEKTSVLSKRVTGLFVDIKGWLGALEQNVHSEILRQEEQISHHIAELIQQLVVKKNELSRKMLQTESLHMIDPLMELLVVNEDSYYRTEGSSAITLTDYLNEDSISKIIQKGLFNFPDFAFDLMTKKEFPVLEVPPDISLDITTANNYINISDDLKSAFYSSKSQSRLDEPQRFISNQVLSIESFSSGQHYWEVDVSKAKVWNIGVAYQSIERKMDGPESFIGFNEKSWSLAFQDTLGALHNAKGLKITPPSTPQTVCIYLNYEDGWLSFYQKSDIKRHLHTFTANFTEPLHAAFFIPEDSCITVGCGRRAYRNVT</sequence>
<dbReference type="InterPro" id="IPR001870">
    <property type="entry name" value="B30.2/SPRY"/>
</dbReference>
<dbReference type="InterPro" id="IPR027370">
    <property type="entry name" value="Znf-RING_euk"/>
</dbReference>
<feature type="domain" description="RING-type" evidence="9">
    <location>
        <begin position="12"/>
        <end position="55"/>
    </location>
</feature>
<dbReference type="Gene3D" id="3.30.40.10">
    <property type="entry name" value="Zinc/RING finger domain, C3HC4 (zinc finger)"/>
    <property type="match status" value="1"/>
</dbReference>
<dbReference type="Gene3D" id="2.60.120.920">
    <property type="match status" value="1"/>
</dbReference>
<organism evidence="12 13">
    <name type="scientific">Hymenochirus boettgeri</name>
    <name type="common">Congo dwarf clawed frog</name>
    <dbReference type="NCBI Taxonomy" id="247094"/>
    <lineage>
        <taxon>Eukaryota</taxon>
        <taxon>Metazoa</taxon>
        <taxon>Chordata</taxon>
        <taxon>Craniata</taxon>
        <taxon>Vertebrata</taxon>
        <taxon>Euteleostomi</taxon>
        <taxon>Amphibia</taxon>
        <taxon>Batrachia</taxon>
        <taxon>Anura</taxon>
        <taxon>Pipoidea</taxon>
        <taxon>Pipidae</taxon>
        <taxon>Pipinae</taxon>
        <taxon>Hymenochirus</taxon>
    </lineage>
</organism>
<dbReference type="InterPro" id="IPR003879">
    <property type="entry name" value="Butyrophylin_SPRY"/>
</dbReference>
<dbReference type="InterPro" id="IPR003877">
    <property type="entry name" value="SPRY_dom"/>
</dbReference>
<evidence type="ECO:0000256" key="2">
    <source>
        <dbReference type="ARBA" id="ARBA00022723"/>
    </source>
</evidence>
<dbReference type="EMBL" id="JAACNH010000009">
    <property type="protein sequence ID" value="KAG8433129.1"/>
    <property type="molecule type" value="Genomic_DNA"/>
</dbReference>
<evidence type="ECO:0000256" key="8">
    <source>
        <dbReference type="SAM" id="Coils"/>
    </source>
</evidence>
<feature type="coiled-coil region" evidence="8">
    <location>
        <begin position="189"/>
        <end position="223"/>
    </location>
</feature>
<evidence type="ECO:0000259" key="11">
    <source>
        <dbReference type="PROSITE" id="PS50188"/>
    </source>
</evidence>
<evidence type="ECO:0000259" key="9">
    <source>
        <dbReference type="PROSITE" id="PS50089"/>
    </source>
</evidence>
<dbReference type="CDD" id="cd19769">
    <property type="entry name" value="Bbox2_TRIM16-like"/>
    <property type="match status" value="1"/>
</dbReference>
<dbReference type="SMART" id="SM00449">
    <property type="entry name" value="SPRY"/>
    <property type="match status" value="1"/>
</dbReference>
<dbReference type="OrthoDB" id="6105938at2759"/>
<accession>A0A8T2IK09</accession>
<dbReference type="PROSITE" id="PS50119">
    <property type="entry name" value="ZF_BBOX"/>
    <property type="match status" value="1"/>
</dbReference>
<dbReference type="InterPro" id="IPR051051">
    <property type="entry name" value="E3_ubiq-ligase_TRIM/RNF"/>
</dbReference>
<dbReference type="Pfam" id="PF13445">
    <property type="entry name" value="zf-RING_UBOX"/>
    <property type="match status" value="1"/>
</dbReference>
<dbReference type="InterPro" id="IPR043136">
    <property type="entry name" value="B30.2/SPRY_sf"/>
</dbReference>
<dbReference type="SMART" id="SM00184">
    <property type="entry name" value="RING"/>
    <property type="match status" value="1"/>
</dbReference>
<dbReference type="SMART" id="SM00336">
    <property type="entry name" value="BBOX"/>
    <property type="match status" value="1"/>
</dbReference>
<evidence type="ECO:0000313" key="13">
    <source>
        <dbReference type="Proteomes" id="UP000812440"/>
    </source>
</evidence>
<keyword evidence="3 7" id="KW-0863">Zinc-finger</keyword>
<dbReference type="CDD" id="cd12891">
    <property type="entry name" value="SPRY_PRY_C-I_2"/>
    <property type="match status" value="1"/>
</dbReference>
<dbReference type="SMART" id="SM00589">
    <property type="entry name" value="PRY"/>
    <property type="match status" value="1"/>
</dbReference>
<dbReference type="InterPro" id="IPR013083">
    <property type="entry name" value="Znf_RING/FYVE/PHD"/>
</dbReference>
<gene>
    <name evidence="12" type="ORF">GDO86_017428</name>
</gene>
<dbReference type="Pfam" id="PF13765">
    <property type="entry name" value="PRY"/>
    <property type="match status" value="1"/>
</dbReference>
<dbReference type="GO" id="GO:0005737">
    <property type="term" value="C:cytoplasm"/>
    <property type="evidence" value="ECO:0007669"/>
    <property type="project" value="UniProtKB-ARBA"/>
</dbReference>
<dbReference type="InterPro" id="IPR000315">
    <property type="entry name" value="Znf_B-box"/>
</dbReference>
<dbReference type="Proteomes" id="UP000812440">
    <property type="component" value="Chromosome 9"/>
</dbReference>
<dbReference type="InterPro" id="IPR001841">
    <property type="entry name" value="Znf_RING"/>
</dbReference>
<keyword evidence="1" id="KW-0399">Innate immunity</keyword>
<evidence type="ECO:0000256" key="1">
    <source>
        <dbReference type="ARBA" id="ARBA00022588"/>
    </source>
</evidence>
<dbReference type="InterPro" id="IPR013320">
    <property type="entry name" value="ConA-like_dom_sf"/>
</dbReference>